<feature type="transmembrane region" description="Helical" evidence="9">
    <location>
        <begin position="56"/>
        <end position="78"/>
    </location>
</feature>
<evidence type="ECO:0000259" key="10">
    <source>
        <dbReference type="PROSITE" id="PS51371"/>
    </source>
</evidence>
<feature type="domain" description="CBS" evidence="10">
    <location>
        <begin position="262"/>
        <end position="319"/>
    </location>
</feature>
<proteinExistence type="predicted"/>
<evidence type="ECO:0000256" key="7">
    <source>
        <dbReference type="PROSITE-ProRule" id="PRU00703"/>
    </source>
</evidence>
<dbReference type="PANTHER" id="PTHR22777">
    <property type="entry name" value="HEMOLYSIN-RELATED"/>
    <property type="match status" value="1"/>
</dbReference>
<keyword evidence="3" id="KW-0677">Repeat</keyword>
<protein>
    <recommendedName>
        <fullName evidence="14">HlyC/CorC family transporter</fullName>
    </recommendedName>
</protein>
<feature type="transmembrane region" description="Helical" evidence="9">
    <location>
        <begin position="117"/>
        <end position="139"/>
    </location>
</feature>
<dbReference type="Proteomes" id="UP000235731">
    <property type="component" value="Unassembled WGS sequence"/>
</dbReference>
<evidence type="ECO:0008006" key="14">
    <source>
        <dbReference type="Google" id="ProtNLM"/>
    </source>
</evidence>
<evidence type="ECO:0000256" key="2">
    <source>
        <dbReference type="ARBA" id="ARBA00022692"/>
    </source>
</evidence>
<dbReference type="InterPro" id="IPR044751">
    <property type="entry name" value="Ion_transp-like_CBS"/>
</dbReference>
<name>A0A2N7PK86_9BACT</name>
<dbReference type="PANTHER" id="PTHR22777:SF17">
    <property type="entry name" value="UPF0053 PROTEIN SLL0260"/>
    <property type="match status" value="1"/>
</dbReference>
<dbReference type="InterPro" id="IPR036318">
    <property type="entry name" value="FAD-bd_PCMH-like_sf"/>
</dbReference>
<dbReference type="Gene3D" id="3.10.580.10">
    <property type="entry name" value="CBS-domain"/>
    <property type="match status" value="1"/>
</dbReference>
<dbReference type="GO" id="GO:0005886">
    <property type="term" value="C:plasma membrane"/>
    <property type="evidence" value="ECO:0007669"/>
    <property type="project" value="TreeGrafter"/>
</dbReference>
<feature type="domain" description="CNNM transmembrane" evidence="11">
    <location>
        <begin position="1"/>
        <end position="179"/>
    </location>
</feature>
<feature type="transmembrane region" description="Helical" evidence="9">
    <location>
        <begin position="85"/>
        <end position="105"/>
    </location>
</feature>
<dbReference type="InterPro" id="IPR002550">
    <property type="entry name" value="CNNM"/>
</dbReference>
<keyword evidence="5 7" id="KW-0129">CBS domain</keyword>
<evidence type="ECO:0000256" key="4">
    <source>
        <dbReference type="ARBA" id="ARBA00022989"/>
    </source>
</evidence>
<dbReference type="InterPro" id="IPR046342">
    <property type="entry name" value="CBS_dom_sf"/>
</dbReference>
<dbReference type="SMART" id="SM01091">
    <property type="entry name" value="CorC_HlyC"/>
    <property type="match status" value="1"/>
</dbReference>
<dbReference type="AlphaFoldDB" id="A0A2N7PK86"/>
<dbReference type="CDD" id="cd04590">
    <property type="entry name" value="CBS_pair_CorC_HlyC_assoc"/>
    <property type="match status" value="1"/>
</dbReference>
<evidence type="ECO:0000256" key="9">
    <source>
        <dbReference type="SAM" id="Phobius"/>
    </source>
</evidence>
<dbReference type="PROSITE" id="PS51371">
    <property type="entry name" value="CBS"/>
    <property type="match status" value="1"/>
</dbReference>
<dbReference type="Pfam" id="PF03471">
    <property type="entry name" value="CorC_HlyC"/>
    <property type="match status" value="1"/>
</dbReference>
<sequence>MLKAILSLFFFCFLESFFAMGEIAFVSAERLLIEKISKKRSAQICINFWNNPERLFTTTTLGITLSIAGNGIFTSYFLIESLGKVGIFIATFVLPFFILFFGQILPKTLGKKYSFPLVLYLATPLYIISFLFYPIYLINNALSQLLLKREEEKSPYFLTKFREVFLTMISYEEEIDQKERELMYKIMEFGRKKLSQVMIPLSKVKALPIEATVKDAIEFSSKYNFNYIPLYEEDLSHIKYIVKIQSLLGKSLFEEETPLIKFAKSPLFLPEIIPAHEALKIMQKEIQEIAIVVDEYGLVTGLVTIEDLVEEVLGEFRDALDYQEQEIQKISKDTYLVKGSIEIEKLQELGLPIPKGDYETLNGFIYGLANRIPKKGEIFYYKNLELKIEKASPHTVEEVLIKVLKKGALSPSL</sequence>
<evidence type="ECO:0000256" key="3">
    <source>
        <dbReference type="ARBA" id="ARBA00022737"/>
    </source>
</evidence>
<dbReference type="SUPFAM" id="SSF54631">
    <property type="entry name" value="CBS-domain pair"/>
    <property type="match status" value="1"/>
</dbReference>
<dbReference type="InterPro" id="IPR000644">
    <property type="entry name" value="CBS_dom"/>
</dbReference>
<comment type="caution">
    <text evidence="12">The sequence shown here is derived from an EMBL/GenBank/DDBJ whole genome shotgun (WGS) entry which is preliminary data.</text>
</comment>
<dbReference type="EMBL" id="PNIE01000037">
    <property type="protein sequence ID" value="PMP63378.1"/>
    <property type="molecule type" value="Genomic_DNA"/>
</dbReference>
<dbReference type="Pfam" id="PF00571">
    <property type="entry name" value="CBS"/>
    <property type="match status" value="1"/>
</dbReference>
<evidence type="ECO:0000256" key="6">
    <source>
        <dbReference type="ARBA" id="ARBA00023136"/>
    </source>
</evidence>
<evidence type="ECO:0000259" key="11">
    <source>
        <dbReference type="PROSITE" id="PS51846"/>
    </source>
</evidence>
<dbReference type="Gene3D" id="3.30.465.10">
    <property type="match status" value="1"/>
</dbReference>
<dbReference type="InterPro" id="IPR005170">
    <property type="entry name" value="Transptr-assoc_dom"/>
</dbReference>
<evidence type="ECO:0000256" key="5">
    <source>
        <dbReference type="ARBA" id="ARBA00023122"/>
    </source>
</evidence>
<dbReference type="Pfam" id="PF01595">
    <property type="entry name" value="CNNM"/>
    <property type="match status" value="1"/>
</dbReference>
<keyword evidence="2 8" id="KW-0812">Transmembrane</keyword>
<comment type="subcellular location">
    <subcellularLocation>
        <location evidence="1">Membrane</location>
        <topology evidence="1">Multi-pass membrane protein</topology>
    </subcellularLocation>
</comment>
<keyword evidence="4 8" id="KW-1133">Transmembrane helix</keyword>
<dbReference type="GO" id="GO:0050660">
    <property type="term" value="F:flavin adenine dinucleotide binding"/>
    <property type="evidence" value="ECO:0007669"/>
    <property type="project" value="InterPro"/>
</dbReference>
<reference evidence="12 13" key="1">
    <citation type="submission" date="2018-01" db="EMBL/GenBank/DDBJ databases">
        <title>Metagenomic assembled genomes from two thermal pools in the Uzon Caldera, Kamchatka, Russia.</title>
        <authorList>
            <person name="Wilkins L."/>
            <person name="Ettinger C."/>
        </authorList>
    </citation>
    <scope>NUCLEOTIDE SEQUENCE [LARGE SCALE GENOMIC DNA]</scope>
    <source>
        <strain evidence="12">ZAV-15</strain>
    </source>
</reference>
<keyword evidence="6 8" id="KW-0472">Membrane</keyword>
<gene>
    <name evidence="12" type="ORF">C0197_02700</name>
</gene>
<evidence type="ECO:0000313" key="13">
    <source>
        <dbReference type="Proteomes" id="UP000235731"/>
    </source>
</evidence>
<accession>A0A2N7PK86</accession>
<evidence type="ECO:0000256" key="8">
    <source>
        <dbReference type="PROSITE-ProRule" id="PRU01193"/>
    </source>
</evidence>
<organism evidence="12 13">
    <name type="scientific">Caldimicrobium thiodismutans</name>
    <dbReference type="NCBI Taxonomy" id="1653476"/>
    <lineage>
        <taxon>Bacteria</taxon>
        <taxon>Pseudomonadati</taxon>
        <taxon>Thermodesulfobacteriota</taxon>
        <taxon>Thermodesulfobacteria</taxon>
        <taxon>Thermodesulfobacteriales</taxon>
        <taxon>Thermodesulfobacteriaceae</taxon>
        <taxon>Caldimicrobium</taxon>
    </lineage>
</organism>
<evidence type="ECO:0000256" key="1">
    <source>
        <dbReference type="ARBA" id="ARBA00004141"/>
    </source>
</evidence>
<evidence type="ECO:0000313" key="12">
    <source>
        <dbReference type="EMBL" id="PMP63378.1"/>
    </source>
</evidence>
<dbReference type="PROSITE" id="PS51846">
    <property type="entry name" value="CNNM"/>
    <property type="match status" value="1"/>
</dbReference>
<dbReference type="InterPro" id="IPR016169">
    <property type="entry name" value="FAD-bd_PCMH_sub2"/>
</dbReference>
<dbReference type="SUPFAM" id="SSF56176">
    <property type="entry name" value="FAD-binding/transporter-associated domain-like"/>
    <property type="match status" value="1"/>
</dbReference>